<evidence type="ECO:0000256" key="1">
    <source>
        <dbReference type="ARBA" id="ARBA00009405"/>
    </source>
</evidence>
<reference evidence="5 6" key="1">
    <citation type="submission" date="2015-01" db="EMBL/GenBank/DDBJ databases">
        <title>Draft genome sequence of Leucobacter komagatae strain VKM ST2845.</title>
        <authorList>
            <person name="Karlyshev A.V."/>
            <person name="Kudryashova E.B."/>
        </authorList>
    </citation>
    <scope>NUCLEOTIDE SEQUENCE [LARGE SCALE GENOMIC DNA]</scope>
    <source>
        <strain evidence="5 6">VKM ST2845</strain>
    </source>
</reference>
<dbReference type="FunFam" id="3.20.20.70:FF:000071">
    <property type="entry name" value="Hydroxymethylglutaryl-CoA lyase"/>
    <property type="match status" value="1"/>
</dbReference>
<dbReference type="InterPro" id="IPR013785">
    <property type="entry name" value="Aldolase_TIM"/>
</dbReference>
<dbReference type="Pfam" id="PF00682">
    <property type="entry name" value="HMGL-like"/>
    <property type="match status" value="1"/>
</dbReference>
<keyword evidence="2" id="KW-0479">Metal-binding</keyword>
<accession>A0A0D0INQ2</accession>
<dbReference type="CDD" id="cd07938">
    <property type="entry name" value="DRE_TIM_HMGL"/>
    <property type="match status" value="1"/>
</dbReference>
<comment type="caution">
    <text evidence="5">The sequence shown here is derived from an EMBL/GenBank/DDBJ whole genome shotgun (WGS) entry which is preliminary data.</text>
</comment>
<keyword evidence="3 5" id="KW-0456">Lyase</keyword>
<dbReference type="Gene3D" id="3.20.20.70">
    <property type="entry name" value="Aldolase class I"/>
    <property type="match status" value="1"/>
</dbReference>
<comment type="similarity">
    <text evidence="1">Belongs to the HMG-CoA lyase family.</text>
</comment>
<dbReference type="GO" id="GO:0046951">
    <property type="term" value="P:ketone body biosynthetic process"/>
    <property type="evidence" value="ECO:0007669"/>
    <property type="project" value="TreeGrafter"/>
</dbReference>
<dbReference type="GO" id="GO:0006552">
    <property type="term" value="P:L-leucine catabolic process"/>
    <property type="evidence" value="ECO:0007669"/>
    <property type="project" value="TreeGrafter"/>
</dbReference>
<dbReference type="EMBL" id="JXSQ01000008">
    <property type="protein sequence ID" value="KIP52707.1"/>
    <property type="molecule type" value="Genomic_DNA"/>
</dbReference>
<dbReference type="PANTHER" id="PTHR42738">
    <property type="entry name" value="HYDROXYMETHYLGLUTARYL-COA LYASE"/>
    <property type="match status" value="1"/>
</dbReference>
<organism evidence="5 6">
    <name type="scientific">Leucobacter komagatae</name>
    <dbReference type="NCBI Taxonomy" id="55969"/>
    <lineage>
        <taxon>Bacteria</taxon>
        <taxon>Bacillati</taxon>
        <taxon>Actinomycetota</taxon>
        <taxon>Actinomycetes</taxon>
        <taxon>Micrococcales</taxon>
        <taxon>Microbacteriaceae</taxon>
        <taxon>Leucobacter</taxon>
    </lineage>
</organism>
<dbReference type="GO" id="GO:0004419">
    <property type="term" value="F:hydroxymethylglutaryl-CoA lyase activity"/>
    <property type="evidence" value="ECO:0007669"/>
    <property type="project" value="TreeGrafter"/>
</dbReference>
<dbReference type="PROSITE" id="PS50991">
    <property type="entry name" value="PYR_CT"/>
    <property type="match status" value="1"/>
</dbReference>
<proteinExistence type="inferred from homology"/>
<evidence type="ECO:0000259" key="4">
    <source>
        <dbReference type="PROSITE" id="PS50991"/>
    </source>
</evidence>
<evidence type="ECO:0000313" key="5">
    <source>
        <dbReference type="EMBL" id="KIP52707.1"/>
    </source>
</evidence>
<evidence type="ECO:0000256" key="3">
    <source>
        <dbReference type="ARBA" id="ARBA00023239"/>
    </source>
</evidence>
<dbReference type="InterPro" id="IPR043594">
    <property type="entry name" value="HMGL"/>
</dbReference>
<dbReference type="PANTHER" id="PTHR42738:SF7">
    <property type="entry name" value="HYDROXYMETHYLGLUTARYL-COA LYASE"/>
    <property type="match status" value="1"/>
</dbReference>
<evidence type="ECO:0000313" key="6">
    <source>
        <dbReference type="Proteomes" id="UP000032120"/>
    </source>
</evidence>
<gene>
    <name evidence="5" type="ORF">SD72_07685</name>
</gene>
<evidence type="ECO:0000256" key="2">
    <source>
        <dbReference type="ARBA" id="ARBA00022723"/>
    </source>
</evidence>
<protein>
    <submittedName>
        <fullName evidence="5">Hydroxymethylglutaryl-CoA lyase</fullName>
    </submittedName>
</protein>
<name>A0A0D0INQ2_9MICO</name>
<dbReference type="SUPFAM" id="SSF51569">
    <property type="entry name" value="Aldolase"/>
    <property type="match status" value="1"/>
</dbReference>
<dbReference type="GO" id="GO:0046872">
    <property type="term" value="F:metal ion binding"/>
    <property type="evidence" value="ECO:0007669"/>
    <property type="project" value="UniProtKB-KW"/>
</dbReference>
<dbReference type="Proteomes" id="UP000032120">
    <property type="component" value="Unassembled WGS sequence"/>
</dbReference>
<dbReference type="AlphaFoldDB" id="A0A0D0INQ2"/>
<dbReference type="NCBIfam" id="NF004283">
    <property type="entry name" value="PRK05692.1"/>
    <property type="match status" value="1"/>
</dbReference>
<feature type="domain" description="Pyruvate carboxyltransferase" evidence="4">
    <location>
        <begin position="19"/>
        <end position="286"/>
    </location>
</feature>
<sequence>MRALGLPTASPLAGLPDTVEIWEMAPRDGLQAEASILGIDDRVELIERLAAAGCPVIEVGSFVRPDRVPAMAGSDEVLRRVSHLQARTPVLVPNLRGYELARAAGAEEIAVFLSVTESFSQSNLGASREAMEAAAAAVVARAAADGVRVRGYLSMVFGDPWEGAVNVRDVLGLAQRMRAFGVSELSLGDTIGVATPGQVTEVIRTLTGEGIPITDLALHMHDTYGQALANVAAGLAAGVRVFDASAAGTGGCPFAKSATGNLATDDLLWMLAGLGIRTGIDLDALTETSAWLSAALRKPPTSRVAMALAR</sequence>
<dbReference type="InterPro" id="IPR000891">
    <property type="entry name" value="PYR_CT"/>
</dbReference>
<keyword evidence="6" id="KW-1185">Reference proteome</keyword>